<dbReference type="AlphaFoldDB" id="A0A383AI90"/>
<accession>A0A383AI90</accession>
<feature type="non-terminal residue" evidence="1">
    <location>
        <position position="37"/>
    </location>
</feature>
<dbReference type="Gene3D" id="1.10.150.110">
    <property type="entry name" value="DNA polymerase beta, N-terminal domain-like"/>
    <property type="match status" value="1"/>
</dbReference>
<reference evidence="1" key="1">
    <citation type="submission" date="2018-05" db="EMBL/GenBank/DDBJ databases">
        <authorList>
            <person name="Lanie J.A."/>
            <person name="Ng W.-L."/>
            <person name="Kazmierczak K.M."/>
            <person name="Andrzejewski T.M."/>
            <person name="Davidsen T.M."/>
            <person name="Wayne K.J."/>
            <person name="Tettelin H."/>
            <person name="Glass J.I."/>
            <person name="Rusch D."/>
            <person name="Podicherti R."/>
            <person name="Tsui H.-C.T."/>
            <person name="Winkler M.E."/>
        </authorList>
    </citation>
    <scope>NUCLEOTIDE SEQUENCE</scope>
</reference>
<organism evidence="1">
    <name type="scientific">marine metagenome</name>
    <dbReference type="NCBI Taxonomy" id="408172"/>
    <lineage>
        <taxon>unclassified sequences</taxon>
        <taxon>metagenomes</taxon>
        <taxon>ecological metagenomes</taxon>
    </lineage>
</organism>
<dbReference type="InterPro" id="IPR027421">
    <property type="entry name" value="DNA_pol_lamdba_lyase_dom_sf"/>
</dbReference>
<sequence>MDKEAVAEVLKEIGVFLELKGENPFKTRAYVNGARIL</sequence>
<protein>
    <submittedName>
        <fullName evidence="1">Uncharacterized protein</fullName>
    </submittedName>
</protein>
<dbReference type="EMBL" id="UINC01192247">
    <property type="protein sequence ID" value="SVE07293.1"/>
    <property type="molecule type" value="Genomic_DNA"/>
</dbReference>
<dbReference type="SUPFAM" id="SSF47802">
    <property type="entry name" value="DNA polymerase beta, N-terminal domain-like"/>
    <property type="match status" value="1"/>
</dbReference>
<name>A0A383AI90_9ZZZZ</name>
<gene>
    <name evidence="1" type="ORF">METZ01_LOCUS460147</name>
</gene>
<evidence type="ECO:0000313" key="1">
    <source>
        <dbReference type="EMBL" id="SVE07293.1"/>
    </source>
</evidence>
<proteinExistence type="predicted"/>